<keyword evidence="8" id="KW-1185">Reference proteome</keyword>
<keyword evidence="5 6" id="KW-0472">Membrane</keyword>
<feature type="transmembrane region" description="Helical" evidence="6">
    <location>
        <begin position="71"/>
        <end position="91"/>
    </location>
</feature>
<comment type="subcellular location">
    <subcellularLocation>
        <location evidence="1">Cell membrane</location>
        <topology evidence="1">Multi-pass membrane protein</topology>
    </subcellularLocation>
</comment>
<dbReference type="GO" id="GO:0005886">
    <property type="term" value="C:plasma membrane"/>
    <property type="evidence" value="ECO:0007669"/>
    <property type="project" value="UniProtKB-SubCell"/>
</dbReference>
<evidence type="ECO:0000313" key="7">
    <source>
        <dbReference type="EMBL" id="SMX28354.1"/>
    </source>
</evidence>
<evidence type="ECO:0000256" key="5">
    <source>
        <dbReference type="ARBA" id="ARBA00023136"/>
    </source>
</evidence>
<dbReference type="Pfam" id="PF01810">
    <property type="entry name" value="LysE"/>
    <property type="match status" value="1"/>
</dbReference>
<reference evidence="8" key="1">
    <citation type="submission" date="2017-05" db="EMBL/GenBank/DDBJ databases">
        <authorList>
            <person name="Rodrigo-Torres L."/>
            <person name="Arahal R. D."/>
            <person name="Lucena T."/>
        </authorList>
    </citation>
    <scope>NUCLEOTIDE SEQUENCE [LARGE SCALE GENOMIC DNA]</scope>
    <source>
        <strain evidence="8">CECT 8649</strain>
    </source>
</reference>
<evidence type="ECO:0000256" key="3">
    <source>
        <dbReference type="ARBA" id="ARBA00022692"/>
    </source>
</evidence>
<gene>
    <name evidence="7" type="primary">rhtC_1</name>
    <name evidence="7" type="ORF">TRP8649_02473</name>
</gene>
<keyword evidence="3 6" id="KW-0812">Transmembrane</keyword>
<dbReference type="EMBL" id="FXXP01000002">
    <property type="protein sequence ID" value="SMX28354.1"/>
    <property type="molecule type" value="Genomic_DNA"/>
</dbReference>
<accession>A0A238JDT7</accession>
<feature type="transmembrane region" description="Helical" evidence="6">
    <location>
        <begin position="117"/>
        <end position="138"/>
    </location>
</feature>
<organism evidence="7 8">
    <name type="scientific">Pelagimonas phthalicica</name>
    <dbReference type="NCBI Taxonomy" id="1037362"/>
    <lineage>
        <taxon>Bacteria</taxon>
        <taxon>Pseudomonadati</taxon>
        <taxon>Pseudomonadota</taxon>
        <taxon>Alphaproteobacteria</taxon>
        <taxon>Rhodobacterales</taxon>
        <taxon>Roseobacteraceae</taxon>
        <taxon>Pelagimonas</taxon>
    </lineage>
</organism>
<keyword evidence="2" id="KW-1003">Cell membrane</keyword>
<dbReference type="RefSeq" id="WP_099245634.1">
    <property type="nucleotide sequence ID" value="NZ_FXXP01000002.1"/>
</dbReference>
<evidence type="ECO:0000256" key="4">
    <source>
        <dbReference type="ARBA" id="ARBA00022989"/>
    </source>
</evidence>
<dbReference type="GO" id="GO:0015171">
    <property type="term" value="F:amino acid transmembrane transporter activity"/>
    <property type="evidence" value="ECO:0007669"/>
    <property type="project" value="TreeGrafter"/>
</dbReference>
<evidence type="ECO:0000256" key="6">
    <source>
        <dbReference type="SAM" id="Phobius"/>
    </source>
</evidence>
<dbReference type="AlphaFoldDB" id="A0A238JDT7"/>
<evidence type="ECO:0000313" key="8">
    <source>
        <dbReference type="Proteomes" id="UP000225972"/>
    </source>
</evidence>
<dbReference type="OrthoDB" id="9804822at2"/>
<dbReference type="PANTHER" id="PTHR30086">
    <property type="entry name" value="ARGININE EXPORTER PROTEIN ARGO"/>
    <property type="match status" value="1"/>
</dbReference>
<evidence type="ECO:0000256" key="1">
    <source>
        <dbReference type="ARBA" id="ARBA00004651"/>
    </source>
</evidence>
<dbReference type="PANTHER" id="PTHR30086:SF19">
    <property type="entry name" value="THREONINE EFFLUX PROTEIN"/>
    <property type="match status" value="1"/>
</dbReference>
<feature type="transmembrane region" description="Helical" evidence="6">
    <location>
        <begin position="40"/>
        <end position="65"/>
    </location>
</feature>
<dbReference type="InterPro" id="IPR001123">
    <property type="entry name" value="LeuE-type"/>
</dbReference>
<sequence>MLLSVFLSIALIHLLAAMSPGPTFVLCLRTAASEGFPTAAMLSIGYGIGAMLWAAGAMAGLAVLFELVPALFVGLKILGGLFLLYVAYMMWKHAKSPMPQLGEVAPRSKMAAMRMGFLAFATNPKPAIFFGAVFVGLLPTDASLLSRVLLVLVIGLNETLWYLTVARVFSLPKPRAIYARLKTWTDRVFGAMIAAFGAKIALT</sequence>
<proteinExistence type="predicted"/>
<protein>
    <submittedName>
        <fullName evidence="7">Threonine efflux protein</fullName>
    </submittedName>
</protein>
<feature type="transmembrane region" description="Helical" evidence="6">
    <location>
        <begin position="6"/>
        <end position="28"/>
    </location>
</feature>
<feature type="transmembrane region" description="Helical" evidence="6">
    <location>
        <begin position="144"/>
        <end position="163"/>
    </location>
</feature>
<name>A0A238JDT7_9RHOB</name>
<dbReference type="Proteomes" id="UP000225972">
    <property type="component" value="Unassembled WGS sequence"/>
</dbReference>
<keyword evidence="4 6" id="KW-1133">Transmembrane helix</keyword>
<evidence type="ECO:0000256" key="2">
    <source>
        <dbReference type="ARBA" id="ARBA00022475"/>
    </source>
</evidence>